<evidence type="ECO:0000313" key="3">
    <source>
        <dbReference type="Proteomes" id="UP000218775"/>
    </source>
</evidence>
<comment type="caution">
    <text evidence="2">The sequence shown here is derived from an EMBL/GenBank/DDBJ whole genome shotgun (WGS) entry which is preliminary data.</text>
</comment>
<protein>
    <recommendedName>
        <fullName evidence="4">CARDB domain-containing protein</fullName>
    </recommendedName>
</protein>
<evidence type="ECO:0000256" key="1">
    <source>
        <dbReference type="SAM" id="SignalP"/>
    </source>
</evidence>
<evidence type="ECO:0008006" key="4">
    <source>
        <dbReference type="Google" id="ProtNLM"/>
    </source>
</evidence>
<organism evidence="2 3">
    <name type="scientific">Aerophobetes bacterium</name>
    <dbReference type="NCBI Taxonomy" id="2030807"/>
    <lineage>
        <taxon>Bacteria</taxon>
        <taxon>Candidatus Aerophobota</taxon>
    </lineage>
</organism>
<gene>
    <name evidence="2" type="ORF">COB21_03590</name>
</gene>
<sequence>MKFFYFFLLCVTTPCAFATDSAVSGQISVTALQQVDKPPHFSKSVKILFPRVSENKKRNPVNVQLQVTASNESLEDKCFAVFMDNHPPFRVEKKVGHVNSRKALVSFFLPLSLERGQHLIRIFSIDSQGIMLDKNAQLNSCSFYFLDPKKSSETTFDDANPILSLLSPYPSQSHILGQHILLDVHFSDKNKQVADPKVVLSIDNQFVSLVTSDQVYKIEGLGRGEHRIRLVLYDGKYNYSNSPLTSCDRMVTVN</sequence>
<proteinExistence type="predicted"/>
<accession>A0A2A4X4Q3</accession>
<dbReference type="Proteomes" id="UP000218775">
    <property type="component" value="Unassembled WGS sequence"/>
</dbReference>
<evidence type="ECO:0000313" key="2">
    <source>
        <dbReference type="EMBL" id="PCI77015.1"/>
    </source>
</evidence>
<feature type="signal peptide" evidence="1">
    <location>
        <begin position="1"/>
        <end position="18"/>
    </location>
</feature>
<name>A0A2A4X4Q3_UNCAE</name>
<reference evidence="3" key="1">
    <citation type="submission" date="2017-08" db="EMBL/GenBank/DDBJ databases">
        <title>A dynamic microbial community with high functional redundancy inhabits the cold, oxic subseafloor aquifer.</title>
        <authorList>
            <person name="Tully B.J."/>
            <person name="Wheat C.G."/>
            <person name="Glazer B.T."/>
            <person name="Huber J.A."/>
        </authorList>
    </citation>
    <scope>NUCLEOTIDE SEQUENCE [LARGE SCALE GENOMIC DNA]</scope>
</reference>
<dbReference type="AlphaFoldDB" id="A0A2A4X4Q3"/>
<feature type="chain" id="PRO_5012562744" description="CARDB domain-containing protein" evidence="1">
    <location>
        <begin position="19"/>
        <end position="254"/>
    </location>
</feature>
<keyword evidence="1" id="KW-0732">Signal</keyword>
<dbReference type="EMBL" id="NVUK01000021">
    <property type="protein sequence ID" value="PCI77015.1"/>
    <property type="molecule type" value="Genomic_DNA"/>
</dbReference>